<evidence type="ECO:0000313" key="2">
    <source>
        <dbReference type="Proteomes" id="UP000295083"/>
    </source>
</evidence>
<reference evidence="1 2" key="1">
    <citation type="submission" date="2018-11" db="EMBL/GenBank/DDBJ databases">
        <title>Genome sequence and assembly of Colletotrichum spinosum.</title>
        <authorList>
            <person name="Gan P."/>
            <person name="Shirasu K."/>
        </authorList>
    </citation>
    <scope>NUCLEOTIDE SEQUENCE [LARGE SCALE GENOMIC DNA]</scope>
    <source>
        <strain evidence="1 2">CBS 515.97</strain>
    </source>
</reference>
<proteinExistence type="predicted"/>
<keyword evidence="2" id="KW-1185">Reference proteome</keyword>
<organism evidence="1 2">
    <name type="scientific">Colletotrichum spinosum</name>
    <dbReference type="NCBI Taxonomy" id="1347390"/>
    <lineage>
        <taxon>Eukaryota</taxon>
        <taxon>Fungi</taxon>
        <taxon>Dikarya</taxon>
        <taxon>Ascomycota</taxon>
        <taxon>Pezizomycotina</taxon>
        <taxon>Sordariomycetes</taxon>
        <taxon>Hypocreomycetidae</taxon>
        <taxon>Glomerellales</taxon>
        <taxon>Glomerellaceae</taxon>
        <taxon>Colletotrichum</taxon>
        <taxon>Colletotrichum orbiculare species complex</taxon>
    </lineage>
</organism>
<evidence type="ECO:0000313" key="1">
    <source>
        <dbReference type="EMBL" id="TDZ40461.1"/>
    </source>
</evidence>
<protein>
    <submittedName>
        <fullName evidence="1">Uncharacterized protein</fullName>
    </submittedName>
</protein>
<sequence>MEERKDKGLAECPTSHVVTCTQQNHTDPSGGEIANHIVKTKRRSRPFPLGCSFVQADH</sequence>
<dbReference type="AlphaFoldDB" id="A0A4R8QN02"/>
<gene>
    <name evidence="1" type="ORF">C8035_v004107</name>
</gene>
<comment type="caution">
    <text evidence="1">The sequence shown here is derived from an EMBL/GenBank/DDBJ whole genome shotgun (WGS) entry which is preliminary data.</text>
</comment>
<accession>A0A4R8QN02</accession>
<dbReference type="Proteomes" id="UP000295083">
    <property type="component" value="Unassembled WGS sequence"/>
</dbReference>
<name>A0A4R8QN02_9PEZI</name>
<dbReference type="EMBL" id="QAPG01000005">
    <property type="protein sequence ID" value="TDZ40461.1"/>
    <property type="molecule type" value="Genomic_DNA"/>
</dbReference>